<sequence length="1810" mass="189230">MADGQEPQAHPILRWPSLLHPQPSLYLGFPTPAAPTSGALVGGLDAGHALSESALAGVISLLAPVDVGYLRPLAHAPPVGAGEPRSVLCRQLSAAAPGIFAAAPTSHVLPPAQAQPTAAVPPAAAQPAAEQPAAAHPGRRRAADGRKPAAKRARVAAVAEIADRATALETPAEEAAKAADAYTTCIREFVKKHEKAAAEAAGVEADRERSAKAEGSEDEEEEEDQQEAAAADSGVAAATLLRDARGLGEETARMCRPELQQALRGGGVPLDDLLRLLRLLHRLAAAGTGRLLEPGDTEASPHAQRILAAMEAAGAALHLMTVPDMPQRVYSEDAAEAVLDLLRFQLTYNVYPFHDARLRSATRPKLAAAGEAAAAAAEEAATAKGKRRPAKKALSAVGVSVPPVMRVLLDRAQGLLVLLSQLLAVLRLPGAALLPLLRACGVSLTVEGQKLLQEKAARLLVAAFKAYPAQWGTMIDELFAHVIPHLPSGPKAPRDFPAAEDAGGGGAAAAGCHIQMITAALLQMIQACVDLPAVDCEPGRLADCYKGAATCADYFWSCCFDRLPAARAAKSEGDADFRTLLQGLLRDLLAAAHLPAWPAAPFLLLRFAAVLGGDRGLRHPDQHVRQYCLDLAASLAAQLYRDEVAVGEDAAALVALAARDAEGSGDPSEEAPRLLLLFLADRRRAAHASASSARTFMLCQAFAEEVTNLQKQDAGPEEFTAKLVQYRQRRDELDGLGADVAVTPEDGARLARFVVQSTLGRARQSMLQWLLECMGPSCASTTRAKAVKALGEVLQADSRVLESNLVQSAVDKALQDEAISVREAAVSLLGRHVGHSQALALRLFPTLARASTDPGTSVRKAAIKILWDACIRQPGFPRATDACKHVLMRSADQEESIQDMVAKVFHSLWFTPRLEVAEGEGGAPVERSAAERAEQLADVALAVYEAGGRAIHLPLDQAHPLVAVLRAALGVGARGDLKKEWKAGREVASALLDLFLTAEETSQAGEHAGFKHLLSLHAFAVTDVELCQPPSDPAKFVRSLAPYLKASDAGGQSEAARRRGAESLLCVLSVAEAVLSQQRHCEAATLGELLADLQALVNRHPYVQVLAGACACLTTLALKEEAAARQLASLAGVFAGWLREPQGGAAAQPAFMCRFLFILGQLCRRGAALLQATPPEGGGPPLSMAECQRLFVEYCSPPRGRDPKVAEAGLGALGMLAIARPAIMVDKRSPASKILKAALQPNAPELLKLKAVSNLIELLRADEVSMRAAQADGGEGGGAAHGAPPTVGGGKRRGKKGGAAAAAAADDSAQRAALQTQNGEGDTLSQSSSILQDNWEAVLVLATDTTPSPPGSALSPPGSADGELAPGTHVRRRVVELMEIVIRGGLVGPWTAVAPLMALCTDPHEDIRSRALRLLRHLCEKFSRYLDADRLCSGVVEAYRFRAALAEAAGEPTAQRGWAEGAPPQALAGLSAVYAALIQPKFQLKVDFLRGLLKRLRAGADLVAASGGAAGSELRLLDFCAAVVAALPYKRGDEPCMVVQEINGIVCRSGEGVKEEFKRSLFGAISPGAPGAVPGSNGAASAAVMALCKASLALSMLLLLKEYIKTAYSINSERIEAFAKTGEKRKAEEKLPVAPLAGVPTHLDKLQLGAHRDPEQMRAQYKVFKQLMARDSADYGHLVAAPKAAKGGVRGGEEADGAPDAAGGDGGSPGGAAGEEDDRTPGWVEGLGRAPAGAKTGRGRGRGSAGGRGRGSTGGRGRGAATGGRGGRRKRRKGGSSEESGGEESEGEYAPAARAKSTRKAVKRLPMTED</sequence>
<dbReference type="InterPro" id="IPR026003">
    <property type="entry name" value="Cohesin_HEAT"/>
</dbReference>
<accession>A0A2P6V4I4</accession>
<feature type="compositionally biased region" description="Low complexity" evidence="7">
    <location>
        <begin position="1298"/>
        <end position="1313"/>
    </location>
</feature>
<comment type="subcellular location">
    <subcellularLocation>
        <location evidence="1 6">Nucleus</location>
    </subcellularLocation>
</comment>
<evidence type="ECO:0000256" key="7">
    <source>
        <dbReference type="SAM" id="MobiDB-lite"/>
    </source>
</evidence>
<dbReference type="PANTHER" id="PTHR21704:SF18">
    <property type="entry name" value="NIPPED-B-LIKE PROTEIN"/>
    <property type="match status" value="1"/>
</dbReference>
<dbReference type="CDD" id="cd23958">
    <property type="entry name" value="SCC2"/>
    <property type="match status" value="1"/>
</dbReference>
<keyword evidence="10" id="KW-1185">Reference proteome</keyword>
<feature type="compositionally biased region" description="Polar residues" evidence="7">
    <location>
        <begin position="1314"/>
        <end position="1327"/>
    </location>
</feature>
<dbReference type="PANTHER" id="PTHR21704">
    <property type="entry name" value="NIPPED-B-LIKE PROTEIN DELANGIN SCC2-RELATED"/>
    <property type="match status" value="1"/>
</dbReference>
<dbReference type="InterPro" id="IPR033031">
    <property type="entry name" value="Scc2/Nipped-B"/>
</dbReference>
<feature type="compositionally biased region" description="Basic and acidic residues" evidence="7">
    <location>
        <begin position="204"/>
        <end position="215"/>
    </location>
</feature>
<dbReference type="GO" id="GO:0090694">
    <property type="term" value="C:Scc2-Scc4 cohesin loading complex"/>
    <property type="evidence" value="ECO:0007669"/>
    <property type="project" value="TreeGrafter"/>
</dbReference>
<dbReference type="InterPro" id="IPR016024">
    <property type="entry name" value="ARM-type_fold"/>
</dbReference>
<feature type="region of interest" description="Disordered" evidence="7">
    <location>
        <begin position="112"/>
        <end position="151"/>
    </location>
</feature>
<feature type="region of interest" description="Disordered" evidence="7">
    <location>
        <begin position="1684"/>
        <end position="1810"/>
    </location>
</feature>
<protein>
    <recommendedName>
        <fullName evidence="6">Sister chromatid cohesion protein</fullName>
    </recommendedName>
</protein>
<feature type="compositionally biased region" description="Gly residues" evidence="7">
    <location>
        <begin position="1703"/>
        <end position="1713"/>
    </location>
</feature>
<dbReference type="GO" id="GO:0034087">
    <property type="term" value="P:establishment of mitotic sister chromatid cohesion"/>
    <property type="evidence" value="ECO:0007669"/>
    <property type="project" value="TreeGrafter"/>
</dbReference>
<evidence type="ECO:0000313" key="10">
    <source>
        <dbReference type="Proteomes" id="UP000239649"/>
    </source>
</evidence>
<evidence type="ECO:0000313" key="9">
    <source>
        <dbReference type="EMBL" id="PSC68988.1"/>
    </source>
</evidence>
<dbReference type="EMBL" id="LHPF02000031">
    <property type="protein sequence ID" value="PSC68988.1"/>
    <property type="molecule type" value="Genomic_DNA"/>
</dbReference>
<evidence type="ECO:0000256" key="4">
    <source>
        <dbReference type="ARBA" id="ARBA00023242"/>
    </source>
</evidence>
<feature type="region of interest" description="Disordered" evidence="7">
    <location>
        <begin position="199"/>
        <end position="235"/>
    </location>
</feature>
<feature type="region of interest" description="Disordered" evidence="7">
    <location>
        <begin position="1344"/>
        <end position="1365"/>
    </location>
</feature>
<dbReference type="GO" id="GO:0140588">
    <property type="term" value="P:chromatin looping"/>
    <property type="evidence" value="ECO:0007669"/>
    <property type="project" value="InterPro"/>
</dbReference>
<dbReference type="Pfam" id="PF12830">
    <property type="entry name" value="Nipped-B_C"/>
    <property type="match status" value="1"/>
</dbReference>
<proteinExistence type="inferred from homology"/>
<feature type="region of interest" description="Disordered" evidence="7">
    <location>
        <begin position="1270"/>
        <end position="1327"/>
    </location>
</feature>
<dbReference type="STRING" id="554055.A0A2P6V4I4"/>
<evidence type="ECO:0000256" key="3">
    <source>
        <dbReference type="ARBA" id="ARBA00022737"/>
    </source>
</evidence>
<feature type="compositionally biased region" description="Low complexity" evidence="7">
    <location>
        <begin position="1351"/>
        <end position="1360"/>
    </location>
</feature>
<evidence type="ECO:0000256" key="1">
    <source>
        <dbReference type="ARBA" id="ARBA00004123"/>
    </source>
</evidence>
<dbReference type="GO" id="GO:0003682">
    <property type="term" value="F:chromatin binding"/>
    <property type="evidence" value="ECO:0007669"/>
    <property type="project" value="TreeGrafter"/>
</dbReference>
<dbReference type="Pfam" id="PF12765">
    <property type="entry name" value="Cohesin_HEAT"/>
    <property type="match status" value="2"/>
</dbReference>
<dbReference type="GO" id="GO:0010468">
    <property type="term" value="P:regulation of gene expression"/>
    <property type="evidence" value="ECO:0007669"/>
    <property type="project" value="InterPro"/>
</dbReference>
<dbReference type="InterPro" id="IPR011989">
    <property type="entry name" value="ARM-like"/>
</dbReference>
<dbReference type="OrthoDB" id="418242at2759"/>
<gene>
    <name evidence="9" type="ORF">C2E20_7529</name>
</gene>
<keyword evidence="5 6" id="KW-0131">Cell cycle</keyword>
<dbReference type="GO" id="GO:0061775">
    <property type="term" value="F:cohesin loader activity"/>
    <property type="evidence" value="ECO:0007669"/>
    <property type="project" value="InterPro"/>
</dbReference>
<name>A0A2P6V4I4_9CHLO</name>
<feature type="domain" description="Sister chromatid cohesion C-terminal" evidence="8">
    <location>
        <begin position="1367"/>
        <end position="1543"/>
    </location>
</feature>
<keyword evidence="4 6" id="KW-0539">Nucleus</keyword>
<evidence type="ECO:0000256" key="6">
    <source>
        <dbReference type="RuleBase" id="RU364107"/>
    </source>
</evidence>
<evidence type="ECO:0000259" key="8">
    <source>
        <dbReference type="Pfam" id="PF12830"/>
    </source>
</evidence>
<feature type="compositionally biased region" description="Acidic residues" evidence="7">
    <location>
        <begin position="216"/>
        <end position="226"/>
    </location>
</feature>
<dbReference type="Proteomes" id="UP000239649">
    <property type="component" value="Unassembled WGS sequence"/>
</dbReference>
<comment type="similarity">
    <text evidence="2 6">Belongs to the SCC2/Nipped-B family.</text>
</comment>
<organism evidence="9 10">
    <name type="scientific">Micractinium conductrix</name>
    <dbReference type="NCBI Taxonomy" id="554055"/>
    <lineage>
        <taxon>Eukaryota</taxon>
        <taxon>Viridiplantae</taxon>
        <taxon>Chlorophyta</taxon>
        <taxon>core chlorophytes</taxon>
        <taxon>Trebouxiophyceae</taxon>
        <taxon>Chlorellales</taxon>
        <taxon>Chlorellaceae</taxon>
        <taxon>Chlorella clade</taxon>
        <taxon>Micractinium</taxon>
    </lineage>
</organism>
<dbReference type="GO" id="GO:1990414">
    <property type="term" value="P:replication-born double-strand break repair via sister chromatid exchange"/>
    <property type="evidence" value="ECO:0007669"/>
    <property type="project" value="TreeGrafter"/>
</dbReference>
<reference evidence="9 10" key="1">
    <citation type="journal article" date="2018" name="Plant J.">
        <title>Genome sequences of Chlorella sorokiniana UTEX 1602 and Micractinium conductrix SAG 241.80: implications to maltose excretion by a green alga.</title>
        <authorList>
            <person name="Arriola M.B."/>
            <person name="Velmurugan N."/>
            <person name="Zhang Y."/>
            <person name="Plunkett M.H."/>
            <person name="Hondzo H."/>
            <person name="Barney B.M."/>
        </authorList>
    </citation>
    <scope>NUCLEOTIDE SEQUENCE [LARGE SCALE GENOMIC DNA]</scope>
    <source>
        <strain evidence="9 10">SAG 241.80</strain>
    </source>
</reference>
<evidence type="ECO:0000256" key="5">
    <source>
        <dbReference type="ARBA" id="ARBA00023306"/>
    </source>
</evidence>
<dbReference type="SUPFAM" id="SSF48371">
    <property type="entry name" value="ARM repeat"/>
    <property type="match status" value="1"/>
</dbReference>
<dbReference type="InterPro" id="IPR024986">
    <property type="entry name" value="Nipped-B_C"/>
</dbReference>
<dbReference type="GO" id="GO:0071169">
    <property type="term" value="P:establishment of protein localization to chromatin"/>
    <property type="evidence" value="ECO:0007669"/>
    <property type="project" value="TreeGrafter"/>
</dbReference>
<feature type="compositionally biased region" description="Gly residues" evidence="7">
    <location>
        <begin position="1742"/>
        <end position="1765"/>
    </location>
</feature>
<dbReference type="Gene3D" id="1.25.10.10">
    <property type="entry name" value="Leucine-rich Repeat Variant"/>
    <property type="match status" value="1"/>
</dbReference>
<keyword evidence="3 6" id="KW-0677">Repeat</keyword>
<evidence type="ECO:0000256" key="2">
    <source>
        <dbReference type="ARBA" id="ARBA00009252"/>
    </source>
</evidence>
<feature type="compositionally biased region" description="Low complexity" evidence="7">
    <location>
        <begin position="112"/>
        <end position="136"/>
    </location>
</feature>
<comment type="caution">
    <text evidence="9">The sequence shown here is derived from an EMBL/GenBank/DDBJ whole genome shotgun (WGS) entry which is preliminary data.</text>
</comment>